<comment type="caution">
    <text evidence="7">The sequence shown here is derived from an EMBL/GenBank/DDBJ whole genome shotgun (WGS) entry which is preliminary data.</text>
</comment>
<dbReference type="RefSeq" id="WP_231011395.1">
    <property type="nucleotide sequence ID" value="NZ_BAAAEW010000008.1"/>
</dbReference>
<comment type="similarity">
    <text evidence="1">Belongs to the LysR transcriptional regulatory family.</text>
</comment>
<dbReference type="EMBL" id="BAAAEW010000008">
    <property type="protein sequence ID" value="GAA0749442.1"/>
    <property type="molecule type" value="Genomic_DNA"/>
</dbReference>
<evidence type="ECO:0000256" key="3">
    <source>
        <dbReference type="ARBA" id="ARBA00023125"/>
    </source>
</evidence>
<dbReference type="SUPFAM" id="SSF46785">
    <property type="entry name" value="Winged helix' DNA-binding domain"/>
    <property type="match status" value="1"/>
</dbReference>
<dbReference type="Proteomes" id="UP001500279">
    <property type="component" value="Unassembled WGS sequence"/>
</dbReference>
<dbReference type="PANTHER" id="PTHR30293:SF0">
    <property type="entry name" value="NITROGEN ASSIMILATION REGULATORY PROTEIN NAC"/>
    <property type="match status" value="1"/>
</dbReference>
<dbReference type="Pfam" id="PF00126">
    <property type="entry name" value="HTH_1"/>
    <property type="match status" value="1"/>
</dbReference>
<accession>A0ABP3VAJ4</accession>
<dbReference type="InterPro" id="IPR005119">
    <property type="entry name" value="LysR_subst-bd"/>
</dbReference>
<evidence type="ECO:0000259" key="6">
    <source>
        <dbReference type="PROSITE" id="PS50931"/>
    </source>
</evidence>
<keyword evidence="3" id="KW-0238">DNA-binding</keyword>
<sequence length="311" mass="33067">MELRQLRYFVSVIELGSLGLAAKELGVVTSALSQQLSRLESELSTRLLHRSAAGTRATDAGMAFYKQAQLTLRHADDAVRAAQQARLSGHVSLGLASSTAAMLAMPLITAMRERYPDVRLRLVESLSGNLTAMLNARQLDMAVLFDPGSAQRWTLLPLLEERLFFIGSAELPGLQALHGRARLAVADIAGLPLVLPSRPHGLRAAVDSAFARARCEPRVVLEVDGLAVLMDAVRAGIAATVQPGAATARLPQDALVRIEIADDQARRLNTLASLGDDELSPAALATRIVLRDVAAATISAGLWPGATLHAS</sequence>
<keyword evidence="8" id="KW-1185">Reference proteome</keyword>
<name>A0ABP3VAJ4_9BURK</name>
<evidence type="ECO:0000313" key="8">
    <source>
        <dbReference type="Proteomes" id="UP001500279"/>
    </source>
</evidence>
<evidence type="ECO:0000256" key="4">
    <source>
        <dbReference type="ARBA" id="ARBA00023159"/>
    </source>
</evidence>
<dbReference type="Gene3D" id="3.40.190.290">
    <property type="match status" value="1"/>
</dbReference>
<dbReference type="InterPro" id="IPR036390">
    <property type="entry name" value="WH_DNA-bd_sf"/>
</dbReference>
<evidence type="ECO:0000313" key="7">
    <source>
        <dbReference type="EMBL" id="GAA0749442.1"/>
    </source>
</evidence>
<feature type="domain" description="HTH lysR-type" evidence="6">
    <location>
        <begin position="1"/>
        <end position="58"/>
    </location>
</feature>
<keyword evidence="4" id="KW-0010">Activator</keyword>
<keyword evidence="2" id="KW-0805">Transcription regulation</keyword>
<gene>
    <name evidence="7" type="primary">tcuR</name>
    <name evidence="7" type="ORF">GCM10009107_20140</name>
</gene>
<dbReference type="PANTHER" id="PTHR30293">
    <property type="entry name" value="TRANSCRIPTIONAL REGULATORY PROTEIN NAC-RELATED"/>
    <property type="match status" value="1"/>
</dbReference>
<dbReference type="Pfam" id="PF03466">
    <property type="entry name" value="LysR_substrate"/>
    <property type="match status" value="1"/>
</dbReference>
<dbReference type="Gene3D" id="1.10.10.10">
    <property type="entry name" value="Winged helix-like DNA-binding domain superfamily/Winged helix DNA-binding domain"/>
    <property type="match status" value="1"/>
</dbReference>
<evidence type="ECO:0000256" key="1">
    <source>
        <dbReference type="ARBA" id="ARBA00009437"/>
    </source>
</evidence>
<dbReference type="PROSITE" id="PS50931">
    <property type="entry name" value="HTH_LYSR"/>
    <property type="match status" value="1"/>
</dbReference>
<dbReference type="InterPro" id="IPR000847">
    <property type="entry name" value="LysR_HTH_N"/>
</dbReference>
<protein>
    <submittedName>
        <fullName evidence="7">Tricarballylate utilization LysR family transcriptional regulator TcuR</fullName>
    </submittedName>
</protein>
<evidence type="ECO:0000256" key="5">
    <source>
        <dbReference type="ARBA" id="ARBA00023163"/>
    </source>
</evidence>
<organism evidence="7 8">
    <name type="scientific">Ideonella azotifigens</name>
    <dbReference type="NCBI Taxonomy" id="513160"/>
    <lineage>
        <taxon>Bacteria</taxon>
        <taxon>Pseudomonadati</taxon>
        <taxon>Pseudomonadota</taxon>
        <taxon>Betaproteobacteria</taxon>
        <taxon>Burkholderiales</taxon>
        <taxon>Sphaerotilaceae</taxon>
        <taxon>Ideonella</taxon>
    </lineage>
</organism>
<dbReference type="InterPro" id="IPR036388">
    <property type="entry name" value="WH-like_DNA-bd_sf"/>
</dbReference>
<proteinExistence type="inferred from homology"/>
<keyword evidence="5" id="KW-0804">Transcription</keyword>
<dbReference type="SUPFAM" id="SSF53850">
    <property type="entry name" value="Periplasmic binding protein-like II"/>
    <property type="match status" value="1"/>
</dbReference>
<evidence type="ECO:0000256" key="2">
    <source>
        <dbReference type="ARBA" id="ARBA00023015"/>
    </source>
</evidence>
<reference evidence="8" key="1">
    <citation type="journal article" date="2019" name="Int. J. Syst. Evol. Microbiol.">
        <title>The Global Catalogue of Microorganisms (GCM) 10K type strain sequencing project: providing services to taxonomists for standard genome sequencing and annotation.</title>
        <authorList>
            <consortium name="The Broad Institute Genomics Platform"/>
            <consortium name="The Broad Institute Genome Sequencing Center for Infectious Disease"/>
            <person name="Wu L."/>
            <person name="Ma J."/>
        </authorList>
    </citation>
    <scope>NUCLEOTIDE SEQUENCE [LARGE SCALE GENOMIC DNA]</scope>
    <source>
        <strain evidence="8">JCM 15503</strain>
    </source>
</reference>